<dbReference type="GO" id="GO:0006354">
    <property type="term" value="P:DNA-templated transcription elongation"/>
    <property type="evidence" value="ECO:0007669"/>
    <property type="project" value="InterPro"/>
</dbReference>
<protein>
    <submittedName>
        <fullName evidence="4">Transcription antitermination factor NusG</fullName>
    </submittedName>
</protein>
<dbReference type="EMBL" id="FNRF01000003">
    <property type="protein sequence ID" value="SEA54570.1"/>
    <property type="molecule type" value="Genomic_DNA"/>
</dbReference>
<feature type="domain" description="NusG-like N-terminal" evidence="3">
    <location>
        <begin position="10"/>
        <end position="76"/>
    </location>
</feature>
<gene>
    <name evidence="4" type="ORF">SAMN05216462_1736</name>
</gene>
<dbReference type="SUPFAM" id="SSF82679">
    <property type="entry name" value="N-utilization substance G protein NusG, N-terminal domain"/>
    <property type="match status" value="1"/>
</dbReference>
<dbReference type="NCBIfam" id="NF033644">
    <property type="entry name" value="antiterm_UpxY"/>
    <property type="match status" value="1"/>
</dbReference>
<dbReference type="Gene3D" id="3.30.70.940">
    <property type="entry name" value="NusG, N-terminal domain"/>
    <property type="match status" value="1"/>
</dbReference>
<evidence type="ECO:0000313" key="4">
    <source>
        <dbReference type="EMBL" id="SEA54570.1"/>
    </source>
</evidence>
<organism evidence="4 5">
    <name type="scientific">Xylanibacter ruminicola</name>
    <name type="common">Prevotella ruminicola</name>
    <dbReference type="NCBI Taxonomy" id="839"/>
    <lineage>
        <taxon>Bacteria</taxon>
        <taxon>Pseudomonadati</taxon>
        <taxon>Bacteroidota</taxon>
        <taxon>Bacteroidia</taxon>
        <taxon>Bacteroidales</taxon>
        <taxon>Prevotellaceae</taxon>
        <taxon>Xylanibacter</taxon>
    </lineage>
</organism>
<dbReference type="OrthoDB" id="1491263at2"/>
<feature type="region of interest" description="Disordered" evidence="2">
    <location>
        <begin position="189"/>
        <end position="210"/>
    </location>
</feature>
<dbReference type="RefSeq" id="WP_074761101.1">
    <property type="nucleotide sequence ID" value="NZ_FNRF01000003.1"/>
</dbReference>
<evidence type="ECO:0000256" key="2">
    <source>
        <dbReference type="SAM" id="MobiDB-lite"/>
    </source>
</evidence>
<dbReference type="InterPro" id="IPR008991">
    <property type="entry name" value="Translation_prot_SH3-like_sf"/>
</dbReference>
<name>A0A1H4C2K9_XYLRU</name>
<dbReference type="InterPro" id="IPR006645">
    <property type="entry name" value="NGN-like_dom"/>
</dbReference>
<dbReference type="AlphaFoldDB" id="A0A1H4C2K9"/>
<keyword evidence="1" id="KW-0804">Transcription</keyword>
<evidence type="ECO:0000313" key="5">
    <source>
        <dbReference type="Proteomes" id="UP000182257"/>
    </source>
</evidence>
<accession>A0A1H4C2K9</accession>
<dbReference type="CDD" id="cd09895">
    <property type="entry name" value="NGN_SP_UpxY"/>
    <property type="match status" value="1"/>
</dbReference>
<dbReference type="Proteomes" id="UP000182257">
    <property type="component" value="Unassembled WGS sequence"/>
</dbReference>
<dbReference type="InterPro" id="IPR036735">
    <property type="entry name" value="NGN_dom_sf"/>
</dbReference>
<dbReference type="SUPFAM" id="SSF50104">
    <property type="entry name" value="Translation proteins SH3-like domain"/>
    <property type="match status" value="1"/>
</dbReference>
<evidence type="ECO:0000256" key="1">
    <source>
        <dbReference type="ARBA" id="ARBA00023163"/>
    </source>
</evidence>
<evidence type="ECO:0000259" key="3">
    <source>
        <dbReference type="Pfam" id="PF02357"/>
    </source>
</evidence>
<sequence length="327" mass="37820">MAETDNNVEKWYVLGCLSVHHEEKVRDALRKAGFRSHVPMKYEVKTVRRQEQRTMVPAITGLIFVRASEEALKEYIRHKSRESIYMRKSTFSNKQDYLTVPDYAMERFIEFTNIRQEKITYFKPEELNLKEGEKIRIKGGIYDGYEGTILRLKGKRNKHLVVQIPGVIIAAVEIEAELVELISSEEGGRRKEEGEHAANKKEREIRERPSKDVDGDKKYLLELAEWLLENQADKDVPKVEYNLKLIELKRTRARLLKFKGFTPITEAELALPMYLAALILEEDVEACRLRLEKATERLKDSCKLKARCREALAPARGQVPTCQGTGP</sequence>
<dbReference type="Pfam" id="PF02357">
    <property type="entry name" value="NusG"/>
    <property type="match status" value="1"/>
</dbReference>
<reference evidence="4 5" key="1">
    <citation type="submission" date="2016-10" db="EMBL/GenBank/DDBJ databases">
        <authorList>
            <person name="de Groot N.N."/>
        </authorList>
    </citation>
    <scope>NUCLEOTIDE SEQUENCE [LARGE SCALE GENOMIC DNA]</scope>
    <source>
        <strain evidence="4 5">D31d</strain>
    </source>
</reference>
<proteinExistence type="predicted"/>